<reference evidence="3 4" key="1">
    <citation type="submission" date="2015-04" db="EMBL/GenBank/DDBJ databases">
        <title>Whole genome shotgun sequence of Flavihumibacter petaseus NBRC 106054.</title>
        <authorList>
            <person name="Miyazawa S."/>
            <person name="Hosoyama A."/>
            <person name="Hashimoto M."/>
            <person name="Noguchi M."/>
            <person name="Tsuchikane K."/>
            <person name="Ohji S."/>
            <person name="Yamazoe A."/>
            <person name="Ichikawa N."/>
            <person name="Kimura A."/>
            <person name="Fujita N."/>
        </authorList>
    </citation>
    <scope>NUCLEOTIDE SEQUENCE [LARGE SCALE GENOMIC DNA]</scope>
    <source>
        <strain evidence="3 4">NBRC 106054</strain>
    </source>
</reference>
<protein>
    <recommendedName>
        <fullName evidence="2">Activator of Hsp90 ATPase homologue 1/2-like C-terminal domain-containing protein</fullName>
    </recommendedName>
</protein>
<dbReference type="Gene3D" id="3.30.530.20">
    <property type="match status" value="1"/>
</dbReference>
<comment type="similarity">
    <text evidence="1">Belongs to the AHA1 family.</text>
</comment>
<gene>
    <name evidence="3" type="ORF">FPE01S_03_00510</name>
</gene>
<evidence type="ECO:0000313" key="3">
    <source>
        <dbReference type="EMBL" id="GAO44012.1"/>
    </source>
</evidence>
<evidence type="ECO:0000259" key="2">
    <source>
        <dbReference type="Pfam" id="PF08327"/>
    </source>
</evidence>
<dbReference type="InterPro" id="IPR023393">
    <property type="entry name" value="START-like_dom_sf"/>
</dbReference>
<evidence type="ECO:0000256" key="1">
    <source>
        <dbReference type="ARBA" id="ARBA00006817"/>
    </source>
</evidence>
<dbReference type="OrthoDB" id="2355173at2"/>
<evidence type="ECO:0000313" key="4">
    <source>
        <dbReference type="Proteomes" id="UP000033121"/>
    </source>
</evidence>
<keyword evidence="4" id="KW-1185">Reference proteome</keyword>
<feature type="domain" description="Activator of Hsp90 ATPase homologue 1/2-like C-terminal" evidence="2">
    <location>
        <begin position="13"/>
        <end position="130"/>
    </location>
</feature>
<dbReference type="Pfam" id="PF08327">
    <property type="entry name" value="AHSA1"/>
    <property type="match status" value="1"/>
</dbReference>
<sequence>MFTIQHEWLYKQQPREVWEYLTQAELITQWLMPNDFKAVAGHEFRFHTAPIPELDMDGIFYCRVLHIKPFESLSYSWKGGPGNGIFTMDTLCAWTLIPEGTGTRLKLHHSGFTQENHELFARMTEGWLYHIGKTFSLSSPVK</sequence>
<dbReference type="AlphaFoldDB" id="A0A0E9N1W9"/>
<accession>A0A0E9N1W9</accession>
<dbReference type="SUPFAM" id="SSF55961">
    <property type="entry name" value="Bet v1-like"/>
    <property type="match status" value="1"/>
</dbReference>
<dbReference type="InterPro" id="IPR013538">
    <property type="entry name" value="ASHA1/2-like_C"/>
</dbReference>
<proteinExistence type="inferred from homology"/>
<dbReference type="CDD" id="cd07814">
    <property type="entry name" value="SRPBCC_CalC_Aha1-like"/>
    <property type="match status" value="1"/>
</dbReference>
<dbReference type="STRING" id="1220578.FPE01S_03_00510"/>
<dbReference type="Proteomes" id="UP000033121">
    <property type="component" value="Unassembled WGS sequence"/>
</dbReference>
<dbReference type="EMBL" id="BBWV01000003">
    <property type="protein sequence ID" value="GAO44012.1"/>
    <property type="molecule type" value="Genomic_DNA"/>
</dbReference>
<organism evidence="3 4">
    <name type="scientific">Flavihumibacter petaseus NBRC 106054</name>
    <dbReference type="NCBI Taxonomy" id="1220578"/>
    <lineage>
        <taxon>Bacteria</taxon>
        <taxon>Pseudomonadati</taxon>
        <taxon>Bacteroidota</taxon>
        <taxon>Chitinophagia</taxon>
        <taxon>Chitinophagales</taxon>
        <taxon>Chitinophagaceae</taxon>
        <taxon>Flavihumibacter</taxon>
    </lineage>
</organism>
<dbReference type="RefSeq" id="WP_046369995.1">
    <property type="nucleotide sequence ID" value="NZ_BBWV01000003.1"/>
</dbReference>
<name>A0A0E9N1W9_9BACT</name>
<comment type="caution">
    <text evidence="3">The sequence shown here is derived from an EMBL/GenBank/DDBJ whole genome shotgun (WGS) entry which is preliminary data.</text>
</comment>